<feature type="transmembrane region" description="Helical" evidence="1">
    <location>
        <begin position="79"/>
        <end position="104"/>
    </location>
</feature>
<keyword evidence="1" id="KW-0812">Transmembrane</keyword>
<dbReference type="Proteomes" id="UP001165541">
    <property type="component" value="Unassembled WGS sequence"/>
</dbReference>
<reference evidence="2" key="1">
    <citation type="submission" date="2022-05" db="EMBL/GenBank/DDBJ databases">
        <title>Schlegelella sp. nov., isolated from mangrove soil.</title>
        <authorList>
            <person name="Liu Y."/>
            <person name="Ge X."/>
            <person name="Liu W."/>
        </authorList>
    </citation>
    <scope>NUCLEOTIDE SEQUENCE</scope>
    <source>
        <strain evidence="2">S2-27</strain>
    </source>
</reference>
<feature type="transmembrane region" description="Helical" evidence="1">
    <location>
        <begin position="48"/>
        <end position="67"/>
    </location>
</feature>
<keyword evidence="1" id="KW-0472">Membrane</keyword>
<evidence type="ECO:0000313" key="2">
    <source>
        <dbReference type="EMBL" id="MCM5681816.1"/>
    </source>
</evidence>
<accession>A0ABT0YSU7</accession>
<name>A0ABT0YSU7_9BURK</name>
<keyword evidence="3" id="KW-1185">Reference proteome</keyword>
<dbReference type="Pfam" id="PF20064">
    <property type="entry name" value="DUF6463"/>
    <property type="match status" value="1"/>
</dbReference>
<comment type="caution">
    <text evidence="2">The sequence shown here is derived from an EMBL/GenBank/DDBJ whole genome shotgun (WGS) entry which is preliminary data.</text>
</comment>
<sequence length="136" mass="14111">MKRWIGNWLMGVAVLHTGFAVVVYGGVLRSMAQRGVFNTVGDDPLTGAVAWFVLFGMLMFACGLAVASLEKAGAPVPRALGGCLLALTVLGVVLMPASGFWLAFPPAIALLARARSRPAEGADLLLQGQARSAQGS</sequence>
<evidence type="ECO:0000256" key="1">
    <source>
        <dbReference type="SAM" id="Phobius"/>
    </source>
</evidence>
<dbReference type="EMBL" id="JAMKFE010000014">
    <property type="protein sequence ID" value="MCM5681816.1"/>
    <property type="molecule type" value="Genomic_DNA"/>
</dbReference>
<organism evidence="2 3">
    <name type="scientific">Caldimonas mangrovi</name>
    <dbReference type="NCBI Taxonomy" id="2944811"/>
    <lineage>
        <taxon>Bacteria</taxon>
        <taxon>Pseudomonadati</taxon>
        <taxon>Pseudomonadota</taxon>
        <taxon>Betaproteobacteria</taxon>
        <taxon>Burkholderiales</taxon>
        <taxon>Sphaerotilaceae</taxon>
        <taxon>Caldimonas</taxon>
    </lineage>
</organism>
<dbReference type="RefSeq" id="WP_251780296.1">
    <property type="nucleotide sequence ID" value="NZ_JAMKFE010000014.1"/>
</dbReference>
<keyword evidence="1" id="KW-1133">Transmembrane helix</keyword>
<proteinExistence type="predicted"/>
<evidence type="ECO:0000313" key="3">
    <source>
        <dbReference type="Proteomes" id="UP001165541"/>
    </source>
</evidence>
<dbReference type="InterPro" id="IPR045590">
    <property type="entry name" value="DUF6463"/>
</dbReference>
<feature type="transmembrane region" description="Helical" evidence="1">
    <location>
        <begin position="7"/>
        <end position="28"/>
    </location>
</feature>
<protein>
    <submittedName>
        <fullName evidence="2">DUF6463 family protein</fullName>
    </submittedName>
</protein>
<gene>
    <name evidence="2" type="ORF">M8A51_20000</name>
</gene>